<feature type="compositionally biased region" description="Basic and acidic residues" evidence="1">
    <location>
        <begin position="66"/>
        <end position="93"/>
    </location>
</feature>
<dbReference type="GO" id="GO:0005759">
    <property type="term" value="C:mitochondrial matrix"/>
    <property type="evidence" value="ECO:0007669"/>
    <property type="project" value="TreeGrafter"/>
</dbReference>
<name>F2SS62_TRIRC</name>
<dbReference type="SUPFAM" id="SSF88697">
    <property type="entry name" value="PUA domain-like"/>
    <property type="match status" value="1"/>
</dbReference>
<dbReference type="GO" id="GO:0004252">
    <property type="term" value="F:serine-type endopeptidase activity"/>
    <property type="evidence" value="ECO:0007669"/>
    <property type="project" value="InterPro"/>
</dbReference>
<dbReference type="GeneID" id="10375898"/>
<dbReference type="HOGENOM" id="CLU_1094947_0_0_1"/>
<dbReference type="RefSeq" id="XP_003234042.1">
    <property type="nucleotide sequence ID" value="XM_003233994.1"/>
</dbReference>
<dbReference type="Gene3D" id="2.30.130.40">
    <property type="entry name" value="LON domain-like"/>
    <property type="match status" value="1"/>
</dbReference>
<dbReference type="STRING" id="559305.F2SS62"/>
<dbReference type="InterPro" id="IPR003111">
    <property type="entry name" value="Lon_prtase_N"/>
</dbReference>
<dbReference type="GO" id="GO:0003697">
    <property type="term" value="F:single-stranded DNA binding"/>
    <property type="evidence" value="ECO:0007669"/>
    <property type="project" value="TreeGrafter"/>
</dbReference>
<feature type="compositionally biased region" description="Gly residues" evidence="1">
    <location>
        <begin position="112"/>
        <end position="124"/>
    </location>
</feature>
<feature type="compositionally biased region" description="Polar residues" evidence="1">
    <location>
        <begin position="43"/>
        <end position="54"/>
    </location>
</feature>
<evidence type="ECO:0000313" key="3">
    <source>
        <dbReference type="EMBL" id="EGD89673.1"/>
    </source>
</evidence>
<accession>F2SS62</accession>
<dbReference type="GO" id="GO:0006515">
    <property type="term" value="P:protein quality control for misfolded or incompletely synthesized proteins"/>
    <property type="evidence" value="ECO:0007669"/>
    <property type="project" value="TreeGrafter"/>
</dbReference>
<keyword evidence="4" id="KW-1185">Reference proteome</keyword>
<reference evidence="4" key="1">
    <citation type="journal article" date="2012" name="MBio">
        <title>Comparative genome analysis of Trichophyton rubrum and related dermatophytes reveals candidate genes involved in infection.</title>
        <authorList>
            <person name="Martinez D.A."/>
            <person name="Oliver B.G."/>
            <person name="Graeser Y."/>
            <person name="Goldberg J.M."/>
            <person name="Li W."/>
            <person name="Martinez-Rossi N.M."/>
            <person name="Monod M."/>
            <person name="Shelest E."/>
            <person name="Barton R.C."/>
            <person name="Birch E."/>
            <person name="Brakhage A.A."/>
            <person name="Chen Z."/>
            <person name="Gurr S.J."/>
            <person name="Heiman D."/>
            <person name="Heitman J."/>
            <person name="Kosti I."/>
            <person name="Rossi A."/>
            <person name="Saif S."/>
            <person name="Samalova M."/>
            <person name="Saunders C.W."/>
            <person name="Shea T."/>
            <person name="Summerbell R.C."/>
            <person name="Xu J."/>
            <person name="Young S."/>
            <person name="Zeng Q."/>
            <person name="Birren B.W."/>
            <person name="Cuomo C.A."/>
            <person name="White T.C."/>
        </authorList>
    </citation>
    <scope>NUCLEOTIDE SEQUENCE [LARGE SCALE GENOMIC DNA]</scope>
    <source>
        <strain evidence="4">ATCC MYA-4607 / CBS 118892</strain>
    </source>
</reference>
<dbReference type="Pfam" id="PF02190">
    <property type="entry name" value="LON_substr_bdg"/>
    <property type="match status" value="1"/>
</dbReference>
<dbReference type="PROSITE" id="PS51787">
    <property type="entry name" value="LON_N"/>
    <property type="match status" value="1"/>
</dbReference>
<dbReference type="AlphaFoldDB" id="F2SS62"/>
<sequence>MFRGISLPLRAALRRSSQDIRYRAYNPQFRQIAFSHSDIQASRLQLSRGLSSTPARRKEKPSPPQPKKDEAETEREEKIKPEEPTEGKNKSDEPSPIPPSEGKSDSRPSQGAGAGGSSGSGGSDGGRRGRKGSSEKALQKPTIPDVYPQVMAIPIARRPLFPGFYKAITIKDPNVVAAIQEMMKRGQPYVGAFLFKDEAADKDVIDNIDEVHDVGVFAQITSAFPVHGDESGLTAVLYPHRRIKMTSISRLVIA</sequence>
<gene>
    <name evidence="3" type="ORF">TERG_08880</name>
</gene>
<organism evidence="3 4">
    <name type="scientific">Trichophyton rubrum (strain ATCC MYA-4607 / CBS 118892)</name>
    <name type="common">Athlete's foot fungus</name>
    <dbReference type="NCBI Taxonomy" id="559305"/>
    <lineage>
        <taxon>Eukaryota</taxon>
        <taxon>Fungi</taxon>
        <taxon>Dikarya</taxon>
        <taxon>Ascomycota</taxon>
        <taxon>Pezizomycotina</taxon>
        <taxon>Eurotiomycetes</taxon>
        <taxon>Eurotiomycetidae</taxon>
        <taxon>Onygenales</taxon>
        <taxon>Arthrodermataceae</taxon>
        <taxon>Trichophyton</taxon>
    </lineage>
</organism>
<evidence type="ECO:0000313" key="4">
    <source>
        <dbReference type="Proteomes" id="UP000008864"/>
    </source>
</evidence>
<dbReference type="InParanoid" id="F2SS62"/>
<dbReference type="Proteomes" id="UP000008864">
    <property type="component" value="Unassembled WGS sequence"/>
</dbReference>
<evidence type="ECO:0000256" key="1">
    <source>
        <dbReference type="SAM" id="MobiDB-lite"/>
    </source>
</evidence>
<dbReference type="InterPro" id="IPR027065">
    <property type="entry name" value="Lon_Prtase"/>
</dbReference>
<dbReference type="EMBL" id="GG700653">
    <property type="protein sequence ID" value="EGD89673.1"/>
    <property type="molecule type" value="Genomic_DNA"/>
</dbReference>
<dbReference type="eggNOG" id="KOG2004">
    <property type="taxonomic scope" value="Eukaryota"/>
</dbReference>
<dbReference type="GO" id="GO:0004176">
    <property type="term" value="F:ATP-dependent peptidase activity"/>
    <property type="evidence" value="ECO:0007669"/>
    <property type="project" value="InterPro"/>
</dbReference>
<dbReference type="GO" id="GO:0005524">
    <property type="term" value="F:ATP binding"/>
    <property type="evidence" value="ECO:0007669"/>
    <property type="project" value="InterPro"/>
</dbReference>
<feature type="region of interest" description="Disordered" evidence="1">
    <location>
        <begin position="43"/>
        <end position="142"/>
    </location>
</feature>
<dbReference type="InterPro" id="IPR046336">
    <property type="entry name" value="Lon_prtase_N_sf"/>
</dbReference>
<dbReference type="PANTHER" id="PTHR43718:SF2">
    <property type="entry name" value="LON PROTEASE HOMOLOG, MITOCHONDRIAL"/>
    <property type="match status" value="1"/>
</dbReference>
<dbReference type="OrthoDB" id="2411602at2759"/>
<protein>
    <recommendedName>
        <fullName evidence="2">Lon N-terminal domain-containing protein</fullName>
    </recommendedName>
</protein>
<dbReference type="PANTHER" id="PTHR43718">
    <property type="entry name" value="LON PROTEASE"/>
    <property type="match status" value="1"/>
</dbReference>
<dbReference type="VEuPathDB" id="FungiDB:TERG_08880"/>
<feature type="domain" description="Lon N-terminal" evidence="2">
    <location>
        <begin position="150"/>
        <end position="254"/>
    </location>
</feature>
<dbReference type="FunFam" id="2.30.130.40:FF:000006">
    <property type="entry name" value="Lon protease homolog, mitochondrial"/>
    <property type="match status" value="1"/>
</dbReference>
<dbReference type="InterPro" id="IPR015947">
    <property type="entry name" value="PUA-like_sf"/>
</dbReference>
<evidence type="ECO:0000259" key="2">
    <source>
        <dbReference type="PROSITE" id="PS51787"/>
    </source>
</evidence>
<dbReference type="GO" id="GO:0051131">
    <property type="term" value="P:chaperone-mediated protein complex assembly"/>
    <property type="evidence" value="ECO:0007669"/>
    <property type="project" value="TreeGrafter"/>
</dbReference>
<dbReference type="GO" id="GO:0007005">
    <property type="term" value="P:mitochondrion organization"/>
    <property type="evidence" value="ECO:0007669"/>
    <property type="project" value="TreeGrafter"/>
</dbReference>
<proteinExistence type="predicted"/>